<dbReference type="EMBL" id="CAMGYJ010000005">
    <property type="protein sequence ID" value="CAI0413360.1"/>
    <property type="molecule type" value="Genomic_DNA"/>
</dbReference>
<keyword evidence="3" id="KW-1185">Reference proteome</keyword>
<dbReference type="InterPro" id="IPR053197">
    <property type="entry name" value="F-box_SCFL_complex_component"/>
</dbReference>
<dbReference type="AlphaFoldDB" id="A0AAV0JTR1"/>
<dbReference type="PROSITE" id="PS50181">
    <property type="entry name" value="FBOX"/>
    <property type="match status" value="1"/>
</dbReference>
<gene>
    <name evidence="2" type="ORF">LITE_LOCUS15905</name>
</gene>
<dbReference type="Proteomes" id="UP001154282">
    <property type="component" value="Unassembled WGS sequence"/>
</dbReference>
<dbReference type="InterPro" id="IPR001810">
    <property type="entry name" value="F-box_dom"/>
</dbReference>
<dbReference type="CDD" id="cd22160">
    <property type="entry name" value="F-box_AtFBL13-like"/>
    <property type="match status" value="1"/>
</dbReference>
<dbReference type="InterPro" id="IPR032675">
    <property type="entry name" value="LRR_dom_sf"/>
</dbReference>
<dbReference type="InterPro" id="IPR036047">
    <property type="entry name" value="F-box-like_dom_sf"/>
</dbReference>
<evidence type="ECO:0000313" key="3">
    <source>
        <dbReference type="Proteomes" id="UP001154282"/>
    </source>
</evidence>
<dbReference type="PANTHER" id="PTHR34223">
    <property type="entry name" value="OS11G0201299 PROTEIN"/>
    <property type="match status" value="1"/>
</dbReference>
<evidence type="ECO:0000313" key="2">
    <source>
        <dbReference type="EMBL" id="CAI0413360.1"/>
    </source>
</evidence>
<proteinExistence type="predicted"/>
<dbReference type="PANTHER" id="PTHR34223:SF51">
    <property type="entry name" value="OS06G0556300 PROTEIN"/>
    <property type="match status" value="1"/>
</dbReference>
<dbReference type="Gene3D" id="3.80.10.10">
    <property type="entry name" value="Ribonuclease Inhibitor"/>
    <property type="match status" value="1"/>
</dbReference>
<dbReference type="SUPFAM" id="SSF81383">
    <property type="entry name" value="F-box domain"/>
    <property type="match status" value="1"/>
</dbReference>
<sequence>MMPTRNPNKKIRIKREPEEEQIHVDRLSSLPDHILHYILSFFDSTKLSAQTSVLSTRWRYLWTHVHRLILDTDESFNPTNFARIVNEVMYNRSEECNICSIDYIHMNYKPDKKLLNRVMRFAASRDCQQFCLCVPHDAGCLDSSMFVPLANSNLRTLILREASLGLELLGSTGFAMLRDLDLDECWLSCQNKYAVLDPFANFPCLENLVLRGCILENSCRFKISGPRLVKLEISFLDCSKLEIDAPNLKFFGLWEELEYSKLYQFNLPSLELADIWMQFRGLVERNKDGMKACATSLLGGLHNASFLFMNSAFFEMLVRNSEFLENQCCPFTRLTSLTVDGYVPDMLPYHVMSYFLSGSSNRGPTYLEFV</sequence>
<organism evidence="2 3">
    <name type="scientific">Linum tenue</name>
    <dbReference type="NCBI Taxonomy" id="586396"/>
    <lineage>
        <taxon>Eukaryota</taxon>
        <taxon>Viridiplantae</taxon>
        <taxon>Streptophyta</taxon>
        <taxon>Embryophyta</taxon>
        <taxon>Tracheophyta</taxon>
        <taxon>Spermatophyta</taxon>
        <taxon>Magnoliopsida</taxon>
        <taxon>eudicotyledons</taxon>
        <taxon>Gunneridae</taxon>
        <taxon>Pentapetalae</taxon>
        <taxon>rosids</taxon>
        <taxon>fabids</taxon>
        <taxon>Malpighiales</taxon>
        <taxon>Linaceae</taxon>
        <taxon>Linum</taxon>
    </lineage>
</organism>
<name>A0AAV0JTR1_9ROSI</name>
<dbReference type="SUPFAM" id="SSF52047">
    <property type="entry name" value="RNI-like"/>
    <property type="match status" value="1"/>
</dbReference>
<protein>
    <recommendedName>
        <fullName evidence="1">F-box domain-containing protein</fullName>
    </recommendedName>
</protein>
<reference evidence="2" key="1">
    <citation type="submission" date="2022-08" db="EMBL/GenBank/DDBJ databases">
        <authorList>
            <person name="Gutierrez-Valencia J."/>
        </authorList>
    </citation>
    <scope>NUCLEOTIDE SEQUENCE</scope>
</reference>
<evidence type="ECO:0000259" key="1">
    <source>
        <dbReference type="PROSITE" id="PS50181"/>
    </source>
</evidence>
<dbReference type="Pfam" id="PF00646">
    <property type="entry name" value="F-box"/>
    <property type="match status" value="1"/>
</dbReference>
<feature type="domain" description="F-box" evidence="1">
    <location>
        <begin position="24"/>
        <end position="79"/>
    </location>
</feature>
<accession>A0AAV0JTR1</accession>
<dbReference type="Gene3D" id="1.20.1280.50">
    <property type="match status" value="1"/>
</dbReference>
<dbReference type="InterPro" id="IPR053781">
    <property type="entry name" value="F-box_AtFBL13-like"/>
</dbReference>
<comment type="caution">
    <text evidence="2">The sequence shown here is derived from an EMBL/GenBank/DDBJ whole genome shotgun (WGS) entry which is preliminary data.</text>
</comment>